<dbReference type="InterPro" id="IPR011990">
    <property type="entry name" value="TPR-like_helical_dom_sf"/>
</dbReference>
<dbReference type="SUPFAM" id="SSF48452">
    <property type="entry name" value="TPR-like"/>
    <property type="match status" value="1"/>
</dbReference>
<dbReference type="AlphaFoldDB" id="A0AAV8F4J5"/>
<keyword evidence="2" id="KW-0809">Transit peptide</keyword>
<feature type="repeat" description="PPR" evidence="3">
    <location>
        <begin position="509"/>
        <end position="543"/>
    </location>
</feature>
<feature type="repeat" description="PPR" evidence="3">
    <location>
        <begin position="307"/>
        <end position="341"/>
    </location>
</feature>
<dbReference type="InterPro" id="IPR046849">
    <property type="entry name" value="E2_motif"/>
</dbReference>
<dbReference type="Proteomes" id="UP001140206">
    <property type="component" value="Chromosome 2"/>
</dbReference>
<proteinExistence type="predicted"/>
<dbReference type="FunFam" id="1.25.40.10:FF:000344">
    <property type="entry name" value="Pentatricopeptide repeat-containing protein"/>
    <property type="match status" value="1"/>
</dbReference>
<dbReference type="EMBL" id="JAMFTS010000002">
    <property type="protein sequence ID" value="KAJ4785892.1"/>
    <property type="molecule type" value="Genomic_DNA"/>
</dbReference>
<dbReference type="InterPro" id="IPR046960">
    <property type="entry name" value="PPR_At4g14850-like_plant"/>
</dbReference>
<evidence type="ECO:0000259" key="4">
    <source>
        <dbReference type="Pfam" id="PF14432"/>
    </source>
</evidence>
<dbReference type="Pfam" id="PF01535">
    <property type="entry name" value="PPR"/>
    <property type="match status" value="3"/>
</dbReference>
<evidence type="ECO:0000256" key="3">
    <source>
        <dbReference type="PROSITE-ProRule" id="PRU00708"/>
    </source>
</evidence>
<dbReference type="InterPro" id="IPR046848">
    <property type="entry name" value="E_motif"/>
</dbReference>
<dbReference type="Pfam" id="PF20430">
    <property type="entry name" value="Eplus_motif"/>
    <property type="match status" value="1"/>
</dbReference>
<sequence>MKLCRLTLPPLSRFGRCSLTSHFSSISLLLQEDPIHNSNLNPSYKPLPSFSPNLDLHSITQLHGHLTKLGISSTPPHCNQLITLYSKHRLPTHARNLFDEITDPDVISFTSLISCYAQNHLHKDAFLAFRFMRAYAVRFNHFTLPTLVKSCTVSSNLFMGTQIHAIATVTGLDLDVYVANSLITMYAGIGLLNLSRRLFDDMPERNIISWNGLLAGYVGNGKFEEAINFFRDMIIEGLRPNEHGFSCMINACTDFGGLESGLAIHGFIIQLGYDSDPYTVNSLLNMYAKFGDSCAAEIIFENLASPDIVSWNTMIAGCVLHNQNSRALQLLKKMRSSGIMPNFLTLSSILKACAGYGDVYLGRQIHGYLIKTDLDLNLYAGSGLVDLYAKSGYFDDSVQAFDSMKDRDMITWNALISGSSHNEKHEETLSYFCKMREDGCNINRTTLSAILKSMAVLKAIVNTNEIHSLAMKLGFLTDPHVVNGLINSYGKCNVSKDAAQVFYECLIDDVMAFTSMMSTLSQGGQGEEAIRIFSNMLRKDLRPDAFVLSSLLDTCSSLSAYEQGRIIHALVVKTCFMYDKFVGNALLDMYAKCGSIEEATTAFDYIPEKGVVSWSAMIGALAQHGQGKAALELFQKMVHQGITPNHVTMTSVLYACSHTGLVDEGKRYFESMRETYGIEQTQEHYACMVDLLGRAGKLSEAKELVNKMPFEANAKIWGSLLGAARLHGDPQLGELAAQQLSYVEPDKPGSHILLANLYASSGMWDSVSHTRHLMRKWGIKKEPAMSWIEMKNEVHTFIVGDRSHERSREIYAKLEELGEEMAKMGYVPMVEEVLHDLGRKEKEELLSHHSERLAVAFGLISTPEGSPIRVKKNIRICKDCHVALKFISKIVSREIIVRDVSRFHHFRDGNCSCNDYCSSRLFPLYTQHKNDPSTSKIKHLLDNKAKYIAYKHSKEGKAKKIKMFCVLPKCQGENLKDKNLKLHL</sequence>
<dbReference type="PANTHER" id="PTHR47926">
    <property type="entry name" value="PENTATRICOPEPTIDE REPEAT-CONTAINING PROTEIN"/>
    <property type="match status" value="1"/>
</dbReference>
<dbReference type="Pfam" id="PF13041">
    <property type="entry name" value="PPR_2"/>
    <property type="match status" value="5"/>
</dbReference>
<dbReference type="Pfam" id="PF14432">
    <property type="entry name" value="DYW_deaminase"/>
    <property type="match status" value="1"/>
</dbReference>
<organism evidence="5 6">
    <name type="scientific">Rhynchospora pubera</name>
    <dbReference type="NCBI Taxonomy" id="906938"/>
    <lineage>
        <taxon>Eukaryota</taxon>
        <taxon>Viridiplantae</taxon>
        <taxon>Streptophyta</taxon>
        <taxon>Embryophyta</taxon>
        <taxon>Tracheophyta</taxon>
        <taxon>Spermatophyta</taxon>
        <taxon>Magnoliopsida</taxon>
        <taxon>Liliopsida</taxon>
        <taxon>Poales</taxon>
        <taxon>Cyperaceae</taxon>
        <taxon>Cyperoideae</taxon>
        <taxon>Rhynchosporeae</taxon>
        <taxon>Rhynchospora</taxon>
    </lineage>
</organism>
<gene>
    <name evidence="5" type="ORF">LUZ62_037138</name>
</gene>
<dbReference type="PROSITE" id="PS51375">
    <property type="entry name" value="PPR"/>
    <property type="match status" value="5"/>
</dbReference>
<feature type="domain" description="DYW" evidence="4">
    <location>
        <begin position="825"/>
        <end position="916"/>
    </location>
</feature>
<dbReference type="FunFam" id="1.25.40.10:FF:000031">
    <property type="entry name" value="Pentatricopeptide repeat-containing protein mitochondrial"/>
    <property type="match status" value="1"/>
</dbReference>
<dbReference type="InterPro" id="IPR032867">
    <property type="entry name" value="DYW_dom"/>
</dbReference>
<dbReference type="InterPro" id="IPR002885">
    <property type="entry name" value="PPR_rpt"/>
</dbReference>
<dbReference type="GO" id="GO:0008270">
    <property type="term" value="F:zinc ion binding"/>
    <property type="evidence" value="ECO:0007669"/>
    <property type="project" value="InterPro"/>
</dbReference>
<evidence type="ECO:0000313" key="5">
    <source>
        <dbReference type="EMBL" id="KAJ4785892.1"/>
    </source>
</evidence>
<comment type="caution">
    <text evidence="5">The sequence shown here is derived from an EMBL/GenBank/DDBJ whole genome shotgun (WGS) entry which is preliminary data.</text>
</comment>
<dbReference type="GO" id="GO:0009451">
    <property type="term" value="P:RNA modification"/>
    <property type="evidence" value="ECO:0007669"/>
    <property type="project" value="InterPro"/>
</dbReference>
<feature type="repeat" description="PPR" evidence="3">
    <location>
        <begin position="408"/>
        <end position="442"/>
    </location>
</feature>
<dbReference type="FunFam" id="1.25.40.10:FF:000366">
    <property type="entry name" value="Pentatricopeptide (PPR) repeat-containing protein"/>
    <property type="match status" value="1"/>
</dbReference>
<name>A0AAV8F4J5_9POAL</name>
<dbReference type="NCBIfam" id="TIGR00756">
    <property type="entry name" value="PPR"/>
    <property type="match status" value="5"/>
</dbReference>
<keyword evidence="6" id="KW-1185">Reference proteome</keyword>
<feature type="repeat" description="PPR" evidence="3">
    <location>
        <begin position="610"/>
        <end position="644"/>
    </location>
</feature>
<evidence type="ECO:0000256" key="2">
    <source>
        <dbReference type="ARBA" id="ARBA00022946"/>
    </source>
</evidence>
<dbReference type="GO" id="GO:0003723">
    <property type="term" value="F:RNA binding"/>
    <property type="evidence" value="ECO:0007669"/>
    <property type="project" value="InterPro"/>
</dbReference>
<dbReference type="FunFam" id="1.25.40.10:FF:000073">
    <property type="entry name" value="Pentatricopeptide repeat-containing protein chloroplastic"/>
    <property type="match status" value="2"/>
</dbReference>
<feature type="repeat" description="PPR" evidence="3">
    <location>
        <begin position="206"/>
        <end position="240"/>
    </location>
</feature>
<keyword evidence="1" id="KW-0677">Repeat</keyword>
<evidence type="ECO:0000256" key="1">
    <source>
        <dbReference type="ARBA" id="ARBA00022737"/>
    </source>
</evidence>
<reference evidence="5" key="1">
    <citation type="submission" date="2022-08" db="EMBL/GenBank/DDBJ databases">
        <authorList>
            <person name="Marques A."/>
        </authorList>
    </citation>
    <scope>NUCLEOTIDE SEQUENCE</scope>
    <source>
        <strain evidence="5">RhyPub2mFocal</strain>
        <tissue evidence="5">Leaves</tissue>
    </source>
</reference>
<protein>
    <submittedName>
        <fullName evidence="5">Pentatricopeptide repeat-containing protein</fullName>
    </submittedName>
</protein>
<dbReference type="Pfam" id="PF20431">
    <property type="entry name" value="E_motif"/>
    <property type="match status" value="1"/>
</dbReference>
<accession>A0AAV8F4J5</accession>
<evidence type="ECO:0000313" key="6">
    <source>
        <dbReference type="Proteomes" id="UP001140206"/>
    </source>
</evidence>
<dbReference type="Gene3D" id="1.25.40.10">
    <property type="entry name" value="Tetratricopeptide repeat domain"/>
    <property type="match status" value="6"/>
</dbReference>
<dbReference type="PANTHER" id="PTHR47926:SF530">
    <property type="entry name" value="DYW DOMAIN-CONTAINING PROTEIN"/>
    <property type="match status" value="1"/>
</dbReference>